<reference evidence="1 2" key="1">
    <citation type="submission" date="2018-06" db="EMBL/GenBank/DDBJ databases">
        <title>Comparative genomics reveals the genomic features of Rhizophagus irregularis, R. cerebriforme, R. diaphanum and Gigaspora rosea, and their symbiotic lifestyle signature.</title>
        <authorList>
            <person name="Morin E."/>
            <person name="San Clemente H."/>
            <person name="Chen E.C.H."/>
            <person name="De La Providencia I."/>
            <person name="Hainaut M."/>
            <person name="Kuo A."/>
            <person name="Kohler A."/>
            <person name="Murat C."/>
            <person name="Tang N."/>
            <person name="Roy S."/>
            <person name="Loubradou J."/>
            <person name="Henrissat B."/>
            <person name="Grigoriev I.V."/>
            <person name="Corradi N."/>
            <person name="Roux C."/>
            <person name="Martin F.M."/>
        </authorList>
    </citation>
    <scope>NUCLEOTIDE SEQUENCE [LARGE SCALE GENOMIC DNA]</scope>
    <source>
        <strain evidence="1 2">DAOM 227022</strain>
    </source>
</reference>
<dbReference type="Proteomes" id="UP000265703">
    <property type="component" value="Unassembled WGS sequence"/>
</dbReference>
<evidence type="ECO:0000313" key="2">
    <source>
        <dbReference type="Proteomes" id="UP000265703"/>
    </source>
</evidence>
<proteinExistence type="predicted"/>
<organism evidence="1 2">
    <name type="scientific">Glomus cerebriforme</name>
    <dbReference type="NCBI Taxonomy" id="658196"/>
    <lineage>
        <taxon>Eukaryota</taxon>
        <taxon>Fungi</taxon>
        <taxon>Fungi incertae sedis</taxon>
        <taxon>Mucoromycota</taxon>
        <taxon>Glomeromycotina</taxon>
        <taxon>Glomeromycetes</taxon>
        <taxon>Glomerales</taxon>
        <taxon>Glomeraceae</taxon>
        <taxon>Glomus</taxon>
    </lineage>
</organism>
<dbReference type="EMBL" id="QKYT01000289">
    <property type="protein sequence ID" value="RIA87859.1"/>
    <property type="molecule type" value="Genomic_DNA"/>
</dbReference>
<name>A0A397SSG7_9GLOM</name>
<gene>
    <name evidence="1" type="ORF">C1645_827172</name>
</gene>
<accession>A0A397SSG7</accession>
<sequence>MKENNFKTYDLKNLRLSASYGDDWTDIMPSLTKHTNTLKELASRCNFVNDNLLTVLFVALFSNLQEIKFSSSFATTKIQFKDFKTKFCSNLSKLLIIINDELNILRIILNNCQYLIWCGKEFLSEKEVLETIAKYSSKYFSELKLHAIH</sequence>
<comment type="caution">
    <text evidence="1">The sequence shown here is derived from an EMBL/GenBank/DDBJ whole genome shotgun (WGS) entry which is preliminary data.</text>
</comment>
<keyword evidence="2" id="KW-1185">Reference proteome</keyword>
<evidence type="ECO:0000313" key="1">
    <source>
        <dbReference type="EMBL" id="RIA87859.1"/>
    </source>
</evidence>
<protein>
    <submittedName>
        <fullName evidence="1">Uncharacterized protein</fullName>
    </submittedName>
</protein>
<dbReference type="AlphaFoldDB" id="A0A397SSG7"/>